<sequence length="544" mass="60290">MSEENAGVFKVPSLPQRNTAAAADPLPPPLNYEPPANAALPSHQFTIDVIKDGSFLDTHTIPSKRTFSTFGRLPICDYPMDHSSISRYHAVLQFAKDESMPSIVDLGSSHGTFVNKQQVQPRVPQALRIGDQMRFGASSRIWILGSSDPALHESDSSTVTEVARNKDRRESDAEEEEEEDDAGETSYNSRLGNGIRPGWRPDRHAEYRKDPVKYLQSMLSESGHEYSPQYPTNGDDRNDNDDDGGDNRRQRGRQKVTTVRIELPFADEHGNTLYGTAQSQRRTDAERLACLDALEELDKRGYLNAETTTFNASDNPQYEMDSDDDFYDQTKPKSTKGNSDNAVETLDTLSRKLIVVDQDIDRVQLELAALTSSSAFLANTADEDDGEVDELDAYMGTLARGETADSQRRLAKELEDLVAQKSRLDALLRLVAPDHSDTRSAPSQPREKLAVPDQSREKVEVPGITPVVVSTDTKASTKRRVIHGPTLEDPSSTAHLAKHAKADKKADDAHSYEEEPSDNKTVAWQPPANQSGDGRTSLNDKYGY</sequence>
<proteinExistence type="predicted"/>
<comment type="caution">
    <text evidence="1">The sequence shown here is derived from an EMBL/GenBank/DDBJ whole genome shotgun (WGS) entry which is preliminary data.</text>
</comment>
<organism evidence="1 2">
    <name type="scientific">Coemansia aciculifera</name>
    <dbReference type="NCBI Taxonomy" id="417176"/>
    <lineage>
        <taxon>Eukaryota</taxon>
        <taxon>Fungi</taxon>
        <taxon>Fungi incertae sedis</taxon>
        <taxon>Zoopagomycota</taxon>
        <taxon>Kickxellomycotina</taxon>
        <taxon>Kickxellomycetes</taxon>
        <taxon>Kickxellales</taxon>
        <taxon>Kickxellaceae</taxon>
        <taxon>Coemansia</taxon>
    </lineage>
</organism>
<reference evidence="1" key="1">
    <citation type="submission" date="2022-07" db="EMBL/GenBank/DDBJ databases">
        <title>Phylogenomic reconstructions and comparative analyses of Kickxellomycotina fungi.</title>
        <authorList>
            <person name="Reynolds N.K."/>
            <person name="Stajich J.E."/>
            <person name="Barry K."/>
            <person name="Grigoriev I.V."/>
            <person name="Crous P."/>
            <person name="Smith M.E."/>
        </authorList>
    </citation>
    <scope>NUCLEOTIDE SEQUENCE</scope>
    <source>
        <strain evidence="1">CBS 190363</strain>
    </source>
</reference>
<dbReference type="Proteomes" id="UP001139981">
    <property type="component" value="Unassembled WGS sequence"/>
</dbReference>
<gene>
    <name evidence="1" type="ORF">IWW38_003438</name>
</gene>
<dbReference type="EMBL" id="JANBVB010000868">
    <property type="protein sequence ID" value="KAJ2891884.1"/>
    <property type="molecule type" value="Genomic_DNA"/>
</dbReference>
<evidence type="ECO:0000313" key="2">
    <source>
        <dbReference type="Proteomes" id="UP001139981"/>
    </source>
</evidence>
<name>A0ACC1M1M2_9FUNG</name>
<keyword evidence="2" id="KW-1185">Reference proteome</keyword>
<evidence type="ECO:0000313" key="1">
    <source>
        <dbReference type="EMBL" id="KAJ2891884.1"/>
    </source>
</evidence>
<accession>A0ACC1M1M2</accession>
<protein>
    <submittedName>
        <fullName evidence="1">Uncharacterized protein</fullName>
    </submittedName>
</protein>